<accession>A0A5N5QAP7</accession>
<sequence>MRVITAVGALALPAQYLATMIPFTPPEELSLPASRVIQVRRKRSQSGSDRVDNNYENFGWVVEVVAKYDGLQQFGTAKTVAYTGFVDSNAKWVALLGCLVAGIVGEKVDGLSIKAFTAAREKSSLKL</sequence>
<evidence type="ECO:0000313" key="1">
    <source>
        <dbReference type="EMBL" id="KAB5588709.1"/>
    </source>
</evidence>
<organism evidence="1 2">
    <name type="scientific">Ceratobasidium theobromae</name>
    <dbReference type="NCBI Taxonomy" id="1582974"/>
    <lineage>
        <taxon>Eukaryota</taxon>
        <taxon>Fungi</taxon>
        <taxon>Dikarya</taxon>
        <taxon>Basidiomycota</taxon>
        <taxon>Agaricomycotina</taxon>
        <taxon>Agaricomycetes</taxon>
        <taxon>Cantharellales</taxon>
        <taxon>Ceratobasidiaceae</taxon>
        <taxon>Ceratobasidium</taxon>
    </lineage>
</organism>
<protein>
    <submittedName>
        <fullName evidence="1">Putative effector protein</fullName>
    </submittedName>
</protein>
<dbReference type="Proteomes" id="UP000383932">
    <property type="component" value="Unassembled WGS sequence"/>
</dbReference>
<keyword evidence="2" id="KW-1185">Reference proteome</keyword>
<dbReference type="AlphaFoldDB" id="A0A5N5QAP7"/>
<reference evidence="1 2" key="1">
    <citation type="journal article" date="2019" name="Fungal Biol. Biotechnol.">
        <title>Draft genome sequence of fastidious pathogen Ceratobasidium theobromae, which causes vascular-streak dieback in Theobroma cacao.</title>
        <authorList>
            <person name="Ali S.S."/>
            <person name="Asman A."/>
            <person name="Shao J."/>
            <person name="Firmansyah A.P."/>
            <person name="Susilo A.W."/>
            <person name="Rosmana A."/>
            <person name="McMahon P."/>
            <person name="Junaid M."/>
            <person name="Guest D."/>
            <person name="Kheng T.Y."/>
            <person name="Meinhardt L.W."/>
            <person name="Bailey B.A."/>
        </authorList>
    </citation>
    <scope>NUCLEOTIDE SEQUENCE [LARGE SCALE GENOMIC DNA]</scope>
    <source>
        <strain evidence="1 2">CT2</strain>
    </source>
</reference>
<proteinExistence type="predicted"/>
<comment type="caution">
    <text evidence="1">The sequence shown here is derived from an EMBL/GenBank/DDBJ whole genome shotgun (WGS) entry which is preliminary data.</text>
</comment>
<name>A0A5N5QAP7_9AGAM</name>
<gene>
    <name evidence="1" type="ORF">CTheo_7844</name>
</gene>
<evidence type="ECO:0000313" key="2">
    <source>
        <dbReference type="Proteomes" id="UP000383932"/>
    </source>
</evidence>
<dbReference type="EMBL" id="SSOP01000385">
    <property type="protein sequence ID" value="KAB5588709.1"/>
    <property type="molecule type" value="Genomic_DNA"/>
</dbReference>